<dbReference type="AlphaFoldDB" id="A0A128A3E8"/>
<dbReference type="GO" id="GO:0005524">
    <property type="term" value="F:ATP binding"/>
    <property type="evidence" value="ECO:0007669"/>
    <property type="project" value="UniProtKB-KW"/>
</dbReference>
<feature type="active site" description="Charge relay system" evidence="7">
    <location>
        <position position="153"/>
    </location>
</feature>
<dbReference type="SUPFAM" id="SSF75304">
    <property type="entry name" value="Amidase signature (AS) enzymes"/>
    <property type="match status" value="1"/>
</dbReference>
<evidence type="ECO:0000313" key="10">
    <source>
        <dbReference type="Proteomes" id="UP000196239"/>
    </source>
</evidence>
<protein>
    <recommendedName>
        <fullName evidence="7">Glutamyl-tRNA(Gln) amidotransferase subunit A</fullName>
        <shortName evidence="7">Glu-ADT subunit A</shortName>
        <ecNumber evidence="7">6.3.5.7</ecNumber>
    </recommendedName>
</protein>
<evidence type="ECO:0000259" key="8">
    <source>
        <dbReference type="Pfam" id="PF01425"/>
    </source>
</evidence>
<dbReference type="GO" id="GO:0006412">
    <property type="term" value="P:translation"/>
    <property type="evidence" value="ECO:0007669"/>
    <property type="project" value="UniProtKB-UniRule"/>
</dbReference>
<dbReference type="InterPro" id="IPR023631">
    <property type="entry name" value="Amidase_dom"/>
</dbReference>
<dbReference type="PROSITE" id="PS00571">
    <property type="entry name" value="AMIDASES"/>
    <property type="match status" value="1"/>
</dbReference>
<dbReference type="InterPro" id="IPR000120">
    <property type="entry name" value="Amidase"/>
</dbReference>
<evidence type="ECO:0000313" key="9">
    <source>
        <dbReference type="EMBL" id="CUR51875.1"/>
    </source>
</evidence>
<feature type="domain" description="Amidase" evidence="8">
    <location>
        <begin position="23"/>
        <end position="466"/>
    </location>
</feature>
<accession>A0A128A3E8</accession>
<evidence type="ECO:0000256" key="4">
    <source>
        <dbReference type="ARBA" id="ARBA00022840"/>
    </source>
</evidence>
<dbReference type="GO" id="GO:0016740">
    <property type="term" value="F:transferase activity"/>
    <property type="evidence" value="ECO:0007669"/>
    <property type="project" value="UniProtKB-KW"/>
</dbReference>
<keyword evidence="9" id="KW-0808">Transferase</keyword>
<dbReference type="KEGG" id="ndv:NDEV_1110"/>
<dbReference type="PANTHER" id="PTHR11895:SF7">
    <property type="entry name" value="GLUTAMYL-TRNA(GLN) AMIDOTRANSFERASE SUBUNIT A, MITOCHONDRIAL"/>
    <property type="match status" value="1"/>
</dbReference>
<keyword evidence="10" id="KW-1185">Reference proteome</keyword>
<dbReference type="InterPro" id="IPR036928">
    <property type="entry name" value="AS_sf"/>
</dbReference>
<dbReference type="InterPro" id="IPR020556">
    <property type="entry name" value="Amidase_CS"/>
</dbReference>
<dbReference type="EC" id="6.3.5.7" evidence="7"/>
<evidence type="ECO:0000256" key="6">
    <source>
        <dbReference type="ARBA" id="ARBA00047407"/>
    </source>
</evidence>
<keyword evidence="3 7" id="KW-0547">Nucleotide-binding</keyword>
<evidence type="ECO:0000256" key="5">
    <source>
        <dbReference type="ARBA" id="ARBA00022917"/>
    </source>
</evidence>
<gene>
    <name evidence="7 9" type="primary">gatA</name>
    <name evidence="9" type="ORF">NDEV_1110</name>
</gene>
<keyword evidence="2 7" id="KW-0436">Ligase</keyword>
<dbReference type="GO" id="GO:0050567">
    <property type="term" value="F:glutaminyl-tRNA synthase (glutamine-hydrolyzing) activity"/>
    <property type="evidence" value="ECO:0007669"/>
    <property type="project" value="UniProtKB-UniRule"/>
</dbReference>
<dbReference type="Pfam" id="PF01425">
    <property type="entry name" value="Amidase"/>
    <property type="match status" value="1"/>
</dbReference>
<comment type="similarity">
    <text evidence="1 7">Belongs to the amidase family. GatA subfamily.</text>
</comment>
<proteinExistence type="inferred from homology"/>
<reference evidence="10" key="1">
    <citation type="submission" date="2015-10" db="EMBL/GenBank/DDBJ databases">
        <authorList>
            <person name="Lehtovirta-Morley L.E."/>
            <person name="Vieille C."/>
        </authorList>
    </citation>
    <scope>NUCLEOTIDE SEQUENCE [LARGE SCALE GENOMIC DNA]</scope>
</reference>
<dbReference type="GO" id="GO:0030956">
    <property type="term" value="C:glutamyl-tRNA(Gln) amidotransferase complex"/>
    <property type="evidence" value="ECO:0007669"/>
    <property type="project" value="InterPro"/>
</dbReference>
<organism evidence="9 10">
    <name type="scientific">Nitrosotalea devaniterrae</name>
    <dbReference type="NCBI Taxonomy" id="1078905"/>
    <lineage>
        <taxon>Archaea</taxon>
        <taxon>Nitrososphaerota</taxon>
        <taxon>Nitrososphaeria</taxon>
        <taxon>Nitrosotaleales</taxon>
        <taxon>Nitrosotaleaceae</taxon>
        <taxon>Nitrosotalea</taxon>
    </lineage>
</organism>
<dbReference type="Proteomes" id="UP000196239">
    <property type="component" value="Chromosome 1"/>
</dbReference>
<evidence type="ECO:0000256" key="1">
    <source>
        <dbReference type="ARBA" id="ARBA00008069"/>
    </source>
</evidence>
<dbReference type="NCBIfam" id="TIGR00132">
    <property type="entry name" value="gatA"/>
    <property type="match status" value="1"/>
</dbReference>
<sequence>MNLGISATEFVSQAKEGAISVEEFVAQTLERIKKTDEKIHAFITVDSQNALEKAKAIDKKIKSKEKTGICFGMPISIKDNICTAGLKTTCASKMLENFVAPYDATVTARLKSEDAIIVGKVNLDEFAMGSTTEFSYFGATKNPWNAEYVPGGSSGGSGASVAALECLASLGSDTGGSVRSPASFCSVVGLKPTYGLISRYGLVSYANSIEQVGPVAKTVEDVAFLLNIISGHDTHDNTTANNAHVDYTKDLKSGISGKKIGIISQMIGDGIDKDVASATTSAVSKLQDLGAECIPISLDAVEHSVAAYYTIASAEASSNLSRYDNLRYGFDFSTEGYEFKAFVSKARSHFGPEVTRRMLLGAFVLSAGYYGKYYLKAQKVRTMIKAQLDEAFKKVDYLISPTMPILPFKIGEKIDDPLKLYLTDINTVTANLSGIPAISVPFSMSSSGLPIGIQLFANSFKEKELLQAAHALQETTTLPEMSQ</sequence>
<dbReference type="HAMAP" id="MF_00120">
    <property type="entry name" value="GatA"/>
    <property type="match status" value="1"/>
</dbReference>
<comment type="function">
    <text evidence="7">Allows the formation of correctly charged Gln-tRNA(Gln) through the transamidation of misacylated Glu-tRNA(Gln) in organisms which lack glutaminyl-tRNA synthetase. The reaction takes place in the presence of glutamine and ATP through an activated gamma-phospho-Glu-tRNA(Gln).</text>
</comment>
<feature type="active site" description="Acyl-ester intermediate" evidence="7">
    <location>
        <position position="177"/>
    </location>
</feature>
<keyword evidence="4 7" id="KW-0067">ATP-binding</keyword>
<comment type="catalytic activity">
    <reaction evidence="6 7">
        <text>L-glutamyl-tRNA(Gln) + L-glutamine + ATP + H2O = L-glutaminyl-tRNA(Gln) + L-glutamate + ADP + phosphate + H(+)</text>
        <dbReference type="Rhea" id="RHEA:17521"/>
        <dbReference type="Rhea" id="RHEA-COMP:9681"/>
        <dbReference type="Rhea" id="RHEA-COMP:9684"/>
        <dbReference type="ChEBI" id="CHEBI:15377"/>
        <dbReference type="ChEBI" id="CHEBI:15378"/>
        <dbReference type="ChEBI" id="CHEBI:29985"/>
        <dbReference type="ChEBI" id="CHEBI:30616"/>
        <dbReference type="ChEBI" id="CHEBI:43474"/>
        <dbReference type="ChEBI" id="CHEBI:58359"/>
        <dbReference type="ChEBI" id="CHEBI:78520"/>
        <dbReference type="ChEBI" id="CHEBI:78521"/>
        <dbReference type="ChEBI" id="CHEBI:456216"/>
        <dbReference type="EC" id="6.3.5.7"/>
    </reaction>
</comment>
<evidence type="ECO:0000256" key="7">
    <source>
        <dbReference type="HAMAP-Rule" id="MF_00120"/>
    </source>
</evidence>
<evidence type="ECO:0000256" key="3">
    <source>
        <dbReference type="ARBA" id="ARBA00022741"/>
    </source>
</evidence>
<dbReference type="EMBL" id="LN890280">
    <property type="protein sequence ID" value="CUR51875.1"/>
    <property type="molecule type" value="Genomic_DNA"/>
</dbReference>
<dbReference type="PANTHER" id="PTHR11895">
    <property type="entry name" value="TRANSAMIDASE"/>
    <property type="match status" value="1"/>
</dbReference>
<keyword evidence="5 7" id="KW-0648">Protein biosynthesis</keyword>
<dbReference type="Gene3D" id="3.90.1300.10">
    <property type="entry name" value="Amidase signature (AS) domain"/>
    <property type="match status" value="1"/>
</dbReference>
<comment type="subunit">
    <text evidence="7">Heterotrimer of A, B and C subunits.</text>
</comment>
<name>A0A128A3E8_9ARCH</name>
<evidence type="ECO:0000256" key="2">
    <source>
        <dbReference type="ARBA" id="ARBA00022598"/>
    </source>
</evidence>
<feature type="active site" description="Charge relay system" evidence="7">
    <location>
        <position position="78"/>
    </location>
</feature>
<dbReference type="InterPro" id="IPR004412">
    <property type="entry name" value="GatA"/>
</dbReference>